<dbReference type="SUPFAM" id="SSF56112">
    <property type="entry name" value="Protein kinase-like (PK-like)"/>
    <property type="match status" value="1"/>
</dbReference>
<gene>
    <name evidence="2" type="ORF">P153DRAFT_264539</name>
</gene>
<name>A0A6A6AG14_9PLEO</name>
<dbReference type="PROSITE" id="PS00108">
    <property type="entry name" value="PROTEIN_KINASE_ST"/>
    <property type="match status" value="1"/>
</dbReference>
<evidence type="ECO:0000313" key="2">
    <source>
        <dbReference type="EMBL" id="KAF2129857.1"/>
    </source>
</evidence>
<dbReference type="RefSeq" id="XP_033524244.1">
    <property type="nucleotide sequence ID" value="XM_033662855.1"/>
</dbReference>
<sequence length="331" mass="37539">DWKKKQHITRAVSLVQHKTAPTTLLIKKVLAHSPKTSRSPFPAEIRALNLLPRCNRVLIHTFYAPSTPDTAHGTAFYAYCPLGDVMAWKETHFDDRNKPVPESHIWRFFLQISQALAFLQCALGPATATREVLLHRDIKPENVLVVHNGTAYPSFKLHDFDCMKIVKRTGKTRRTSICGTFEWQGPENPRINNTAAEVWAVGACVYFLAVGEPPVGDVDAYGEMRRRRMGKKGLPKGARVYPSPEHYFAARVPRRVVRINLSREEQEERGISSLNHRYGDELNDWMMRCLSHKPDERPTTEKLVDEMGPVARGMLEKLGGKAALVDMDVTF</sequence>
<dbReference type="AlphaFoldDB" id="A0A6A6AG14"/>
<protein>
    <submittedName>
        <fullName evidence="2">Kinase-like protein</fullName>
    </submittedName>
</protein>
<evidence type="ECO:0000259" key="1">
    <source>
        <dbReference type="PROSITE" id="PS50011"/>
    </source>
</evidence>
<dbReference type="PROSITE" id="PS50011">
    <property type="entry name" value="PROTEIN_KINASE_DOM"/>
    <property type="match status" value="1"/>
</dbReference>
<dbReference type="GO" id="GO:0005524">
    <property type="term" value="F:ATP binding"/>
    <property type="evidence" value="ECO:0007669"/>
    <property type="project" value="InterPro"/>
</dbReference>
<dbReference type="GO" id="GO:0004674">
    <property type="term" value="F:protein serine/threonine kinase activity"/>
    <property type="evidence" value="ECO:0007669"/>
    <property type="project" value="TreeGrafter"/>
</dbReference>
<dbReference type="GeneID" id="54403287"/>
<dbReference type="OrthoDB" id="310217at2759"/>
<feature type="domain" description="Protein kinase" evidence="1">
    <location>
        <begin position="1"/>
        <end position="311"/>
    </location>
</feature>
<dbReference type="PANTHER" id="PTHR24361">
    <property type="entry name" value="MITOGEN-ACTIVATED KINASE KINASE KINASE"/>
    <property type="match status" value="1"/>
</dbReference>
<keyword evidence="3" id="KW-1185">Reference proteome</keyword>
<evidence type="ECO:0000313" key="3">
    <source>
        <dbReference type="Proteomes" id="UP000799771"/>
    </source>
</evidence>
<dbReference type="PANTHER" id="PTHR24361:SF613">
    <property type="entry name" value="NUCLEAR RECEPTOR-BINDING PROTEIN-RELATED"/>
    <property type="match status" value="1"/>
</dbReference>
<dbReference type="EMBL" id="ML977505">
    <property type="protein sequence ID" value="KAF2129857.1"/>
    <property type="molecule type" value="Genomic_DNA"/>
</dbReference>
<dbReference type="InterPro" id="IPR053235">
    <property type="entry name" value="Ser_Thr_kinase"/>
</dbReference>
<accession>A0A6A6AG14</accession>
<dbReference type="InterPro" id="IPR011009">
    <property type="entry name" value="Kinase-like_dom_sf"/>
</dbReference>
<keyword evidence="2" id="KW-0808">Transferase</keyword>
<dbReference type="InterPro" id="IPR008271">
    <property type="entry name" value="Ser/Thr_kinase_AS"/>
</dbReference>
<dbReference type="Gene3D" id="1.10.510.10">
    <property type="entry name" value="Transferase(Phosphotransferase) domain 1"/>
    <property type="match status" value="1"/>
</dbReference>
<feature type="non-terminal residue" evidence="2">
    <location>
        <position position="1"/>
    </location>
</feature>
<organism evidence="2 3">
    <name type="scientific">Dothidotthia symphoricarpi CBS 119687</name>
    <dbReference type="NCBI Taxonomy" id="1392245"/>
    <lineage>
        <taxon>Eukaryota</taxon>
        <taxon>Fungi</taxon>
        <taxon>Dikarya</taxon>
        <taxon>Ascomycota</taxon>
        <taxon>Pezizomycotina</taxon>
        <taxon>Dothideomycetes</taxon>
        <taxon>Pleosporomycetidae</taxon>
        <taxon>Pleosporales</taxon>
        <taxon>Dothidotthiaceae</taxon>
        <taxon>Dothidotthia</taxon>
    </lineage>
</organism>
<reference evidence="2" key="1">
    <citation type="journal article" date="2020" name="Stud. Mycol.">
        <title>101 Dothideomycetes genomes: a test case for predicting lifestyles and emergence of pathogens.</title>
        <authorList>
            <person name="Haridas S."/>
            <person name="Albert R."/>
            <person name="Binder M."/>
            <person name="Bloem J."/>
            <person name="Labutti K."/>
            <person name="Salamov A."/>
            <person name="Andreopoulos B."/>
            <person name="Baker S."/>
            <person name="Barry K."/>
            <person name="Bills G."/>
            <person name="Bluhm B."/>
            <person name="Cannon C."/>
            <person name="Castanera R."/>
            <person name="Culley D."/>
            <person name="Daum C."/>
            <person name="Ezra D."/>
            <person name="Gonzalez J."/>
            <person name="Henrissat B."/>
            <person name="Kuo A."/>
            <person name="Liang C."/>
            <person name="Lipzen A."/>
            <person name="Lutzoni F."/>
            <person name="Magnuson J."/>
            <person name="Mondo S."/>
            <person name="Nolan M."/>
            <person name="Ohm R."/>
            <person name="Pangilinan J."/>
            <person name="Park H.-J."/>
            <person name="Ramirez L."/>
            <person name="Alfaro M."/>
            <person name="Sun H."/>
            <person name="Tritt A."/>
            <person name="Yoshinaga Y."/>
            <person name="Zwiers L.-H."/>
            <person name="Turgeon B."/>
            <person name="Goodwin S."/>
            <person name="Spatafora J."/>
            <person name="Crous P."/>
            <person name="Grigoriev I."/>
        </authorList>
    </citation>
    <scope>NUCLEOTIDE SEQUENCE</scope>
    <source>
        <strain evidence="2">CBS 119687</strain>
    </source>
</reference>
<feature type="non-terminal residue" evidence="2">
    <location>
        <position position="331"/>
    </location>
</feature>
<dbReference type="Proteomes" id="UP000799771">
    <property type="component" value="Unassembled WGS sequence"/>
</dbReference>
<keyword evidence="2" id="KW-0418">Kinase</keyword>
<proteinExistence type="predicted"/>
<dbReference type="SMART" id="SM00220">
    <property type="entry name" value="S_TKc"/>
    <property type="match status" value="1"/>
</dbReference>
<dbReference type="Pfam" id="PF00069">
    <property type="entry name" value="Pkinase"/>
    <property type="match status" value="1"/>
</dbReference>
<dbReference type="InterPro" id="IPR000719">
    <property type="entry name" value="Prot_kinase_dom"/>
</dbReference>
<dbReference type="GO" id="GO:0005737">
    <property type="term" value="C:cytoplasm"/>
    <property type="evidence" value="ECO:0007669"/>
    <property type="project" value="TreeGrafter"/>
</dbReference>